<feature type="chain" id="PRO_5006447052" evidence="1">
    <location>
        <begin position="20"/>
        <end position="188"/>
    </location>
</feature>
<reference evidence="2" key="1">
    <citation type="submission" date="2017-02" db="UniProtKB">
        <authorList>
            <consortium name="WormBaseParasite"/>
        </authorList>
    </citation>
    <scope>IDENTIFICATION</scope>
</reference>
<dbReference type="AlphaFoldDB" id="A0A0R3QPR2"/>
<evidence type="ECO:0000313" key="2">
    <source>
        <dbReference type="WBParaSite" id="BTMF_0000969701-mRNA-1"/>
    </source>
</evidence>
<keyword evidence="1" id="KW-0732">Signal</keyword>
<organism evidence="2">
    <name type="scientific">Brugia timori</name>
    <dbReference type="NCBI Taxonomy" id="42155"/>
    <lineage>
        <taxon>Eukaryota</taxon>
        <taxon>Metazoa</taxon>
        <taxon>Ecdysozoa</taxon>
        <taxon>Nematoda</taxon>
        <taxon>Chromadorea</taxon>
        <taxon>Rhabditida</taxon>
        <taxon>Spirurina</taxon>
        <taxon>Spiruromorpha</taxon>
        <taxon>Filarioidea</taxon>
        <taxon>Onchocercidae</taxon>
        <taxon>Brugia</taxon>
    </lineage>
</organism>
<sequence>MARIICLFSFLFYISMTSAMTALPGQIPYWAGGAAIGSSLGNRLLGTDQQLSNFGLLSLGGLSGFGLESLGLGGLQNLGSFQSLASLQGLGGLQGLQVIQIPLDNTVNNNMSPCTACIICSPQSASTSMFVFETIQIRNIILIGKLFLCLALFADCIPVPKLAPISSQFCCCCTSVTGSAIGTVNRKK</sequence>
<dbReference type="WBParaSite" id="BTMF_0000969701-mRNA-1">
    <property type="protein sequence ID" value="BTMF_0000969701-mRNA-1"/>
    <property type="gene ID" value="BTMF_0000969701"/>
</dbReference>
<protein>
    <submittedName>
        <fullName evidence="2">Secreted protein</fullName>
    </submittedName>
</protein>
<accession>A0A0R3QPR2</accession>
<evidence type="ECO:0000256" key="1">
    <source>
        <dbReference type="SAM" id="SignalP"/>
    </source>
</evidence>
<feature type="signal peptide" evidence="1">
    <location>
        <begin position="1"/>
        <end position="19"/>
    </location>
</feature>
<proteinExistence type="predicted"/>
<name>A0A0R3QPR2_9BILA</name>